<feature type="compositionally biased region" description="Polar residues" evidence="1">
    <location>
        <begin position="68"/>
        <end position="79"/>
    </location>
</feature>
<dbReference type="Proteomes" id="UP000821837">
    <property type="component" value="Chromosome 8"/>
</dbReference>
<dbReference type="VEuPathDB" id="VectorBase:RSAN_043308"/>
<feature type="compositionally biased region" description="Basic and acidic residues" evidence="1">
    <location>
        <begin position="295"/>
        <end position="315"/>
    </location>
</feature>
<evidence type="ECO:0000313" key="2">
    <source>
        <dbReference type="EMBL" id="KAH7939421.1"/>
    </source>
</evidence>
<reference evidence="2" key="2">
    <citation type="submission" date="2021-09" db="EMBL/GenBank/DDBJ databases">
        <authorList>
            <person name="Jia N."/>
            <person name="Wang J."/>
            <person name="Shi W."/>
            <person name="Du L."/>
            <person name="Sun Y."/>
            <person name="Zhan W."/>
            <person name="Jiang J."/>
            <person name="Wang Q."/>
            <person name="Zhang B."/>
            <person name="Ji P."/>
            <person name="Sakyi L.B."/>
            <person name="Cui X."/>
            <person name="Yuan T."/>
            <person name="Jiang B."/>
            <person name="Yang W."/>
            <person name="Lam T.T.-Y."/>
            <person name="Chang Q."/>
            <person name="Ding S."/>
            <person name="Wang X."/>
            <person name="Zhu J."/>
            <person name="Ruan X."/>
            <person name="Zhao L."/>
            <person name="Wei J."/>
            <person name="Que T."/>
            <person name="Du C."/>
            <person name="Cheng J."/>
            <person name="Dai P."/>
            <person name="Han X."/>
            <person name="Huang E."/>
            <person name="Gao Y."/>
            <person name="Liu J."/>
            <person name="Shao H."/>
            <person name="Ye R."/>
            <person name="Li L."/>
            <person name="Wei W."/>
            <person name="Wang X."/>
            <person name="Wang C."/>
            <person name="Huo Q."/>
            <person name="Li W."/>
            <person name="Guo W."/>
            <person name="Chen H."/>
            <person name="Chen S."/>
            <person name="Zhou L."/>
            <person name="Zhou L."/>
            <person name="Ni X."/>
            <person name="Tian J."/>
            <person name="Zhou Y."/>
            <person name="Sheng Y."/>
            <person name="Liu T."/>
            <person name="Pan Y."/>
            <person name="Xia L."/>
            <person name="Li J."/>
            <person name="Zhao F."/>
            <person name="Cao W."/>
        </authorList>
    </citation>
    <scope>NUCLEOTIDE SEQUENCE</scope>
    <source>
        <strain evidence="2">Rsan-2018</strain>
        <tissue evidence="2">Larvae</tissue>
    </source>
</reference>
<feature type="compositionally biased region" description="Low complexity" evidence="1">
    <location>
        <begin position="120"/>
        <end position="129"/>
    </location>
</feature>
<feature type="region of interest" description="Disordered" evidence="1">
    <location>
        <begin position="1"/>
        <end position="139"/>
    </location>
</feature>
<organism evidence="2 3">
    <name type="scientific">Rhipicephalus sanguineus</name>
    <name type="common">Brown dog tick</name>
    <name type="synonym">Ixodes sanguineus</name>
    <dbReference type="NCBI Taxonomy" id="34632"/>
    <lineage>
        <taxon>Eukaryota</taxon>
        <taxon>Metazoa</taxon>
        <taxon>Ecdysozoa</taxon>
        <taxon>Arthropoda</taxon>
        <taxon>Chelicerata</taxon>
        <taxon>Arachnida</taxon>
        <taxon>Acari</taxon>
        <taxon>Parasitiformes</taxon>
        <taxon>Ixodida</taxon>
        <taxon>Ixodoidea</taxon>
        <taxon>Ixodidae</taxon>
        <taxon>Rhipicephalinae</taxon>
        <taxon>Rhipicephalus</taxon>
        <taxon>Rhipicephalus</taxon>
    </lineage>
</organism>
<name>A0A9D4PGF3_RHISA</name>
<feature type="compositionally biased region" description="Basic and acidic residues" evidence="1">
    <location>
        <begin position="1"/>
        <end position="28"/>
    </location>
</feature>
<feature type="compositionally biased region" description="Polar residues" evidence="1">
    <location>
        <begin position="86"/>
        <end position="99"/>
    </location>
</feature>
<protein>
    <submittedName>
        <fullName evidence="2">Uncharacterized protein</fullName>
    </submittedName>
</protein>
<feature type="region of interest" description="Disordered" evidence="1">
    <location>
        <begin position="186"/>
        <end position="328"/>
    </location>
</feature>
<feature type="compositionally biased region" description="Low complexity" evidence="1">
    <location>
        <begin position="186"/>
        <end position="201"/>
    </location>
</feature>
<evidence type="ECO:0000313" key="3">
    <source>
        <dbReference type="Proteomes" id="UP000821837"/>
    </source>
</evidence>
<evidence type="ECO:0000256" key="1">
    <source>
        <dbReference type="SAM" id="MobiDB-lite"/>
    </source>
</evidence>
<feature type="compositionally biased region" description="Acidic residues" evidence="1">
    <location>
        <begin position="218"/>
        <end position="231"/>
    </location>
</feature>
<comment type="caution">
    <text evidence="2">The sequence shown here is derived from an EMBL/GenBank/DDBJ whole genome shotgun (WGS) entry which is preliminary data.</text>
</comment>
<dbReference type="EMBL" id="JABSTV010001254">
    <property type="protein sequence ID" value="KAH7939421.1"/>
    <property type="molecule type" value="Genomic_DNA"/>
</dbReference>
<accession>A0A9D4PGF3</accession>
<feature type="compositionally biased region" description="Low complexity" evidence="1">
    <location>
        <begin position="46"/>
        <end position="62"/>
    </location>
</feature>
<sequence length="328" mass="34796">MSEEASGERPPMDESSPSKEDPPSKDDVSPGEETPRLTASPSGDGTPKTTSSSSLTTARSISLGGELSYTSGDPSTSKSGGDRSSDTSPTSQGSISPKSPESKRQRRSSVAFAKQPIIYPVPARSRSAPVSPPGPIDKLKSAMDRMATNVKKFATKQKPTPPVNTWMKEVRTRRYRCVCGRLFNRGECPSSSSEAAPSGACNDCGTVPDPTKSAPLAETEDLSSPEDEASEQQEQVSIVVEPPSDEESSPEKGSPSQADPEGTLIEELGPDEVDPEGPLPEEPCRDEAEPEDSLPEDRCPDKVEPEDTPPEKPSPEEGTSEPPSDEKA</sequence>
<keyword evidence="3" id="KW-1185">Reference proteome</keyword>
<proteinExistence type="predicted"/>
<dbReference type="AlphaFoldDB" id="A0A9D4PGF3"/>
<gene>
    <name evidence="2" type="ORF">HPB52_012565</name>
</gene>
<reference evidence="2" key="1">
    <citation type="journal article" date="2020" name="Cell">
        <title>Large-Scale Comparative Analyses of Tick Genomes Elucidate Their Genetic Diversity and Vector Capacities.</title>
        <authorList>
            <consortium name="Tick Genome and Microbiome Consortium (TIGMIC)"/>
            <person name="Jia N."/>
            <person name="Wang J."/>
            <person name="Shi W."/>
            <person name="Du L."/>
            <person name="Sun Y."/>
            <person name="Zhan W."/>
            <person name="Jiang J.F."/>
            <person name="Wang Q."/>
            <person name="Zhang B."/>
            <person name="Ji P."/>
            <person name="Bell-Sakyi L."/>
            <person name="Cui X.M."/>
            <person name="Yuan T.T."/>
            <person name="Jiang B.G."/>
            <person name="Yang W.F."/>
            <person name="Lam T.T."/>
            <person name="Chang Q.C."/>
            <person name="Ding S.J."/>
            <person name="Wang X.J."/>
            <person name="Zhu J.G."/>
            <person name="Ruan X.D."/>
            <person name="Zhao L."/>
            <person name="Wei J.T."/>
            <person name="Ye R.Z."/>
            <person name="Que T.C."/>
            <person name="Du C.H."/>
            <person name="Zhou Y.H."/>
            <person name="Cheng J.X."/>
            <person name="Dai P.F."/>
            <person name="Guo W.B."/>
            <person name="Han X.H."/>
            <person name="Huang E.J."/>
            <person name="Li L.F."/>
            <person name="Wei W."/>
            <person name="Gao Y.C."/>
            <person name="Liu J.Z."/>
            <person name="Shao H.Z."/>
            <person name="Wang X."/>
            <person name="Wang C.C."/>
            <person name="Yang T.C."/>
            <person name="Huo Q.B."/>
            <person name="Li W."/>
            <person name="Chen H.Y."/>
            <person name="Chen S.E."/>
            <person name="Zhou L.G."/>
            <person name="Ni X.B."/>
            <person name="Tian J.H."/>
            <person name="Sheng Y."/>
            <person name="Liu T."/>
            <person name="Pan Y.S."/>
            <person name="Xia L.Y."/>
            <person name="Li J."/>
            <person name="Zhao F."/>
            <person name="Cao W.C."/>
        </authorList>
    </citation>
    <scope>NUCLEOTIDE SEQUENCE</scope>
    <source>
        <strain evidence="2">Rsan-2018</strain>
    </source>
</reference>